<dbReference type="OrthoDB" id="6486656at2759"/>
<dbReference type="PANTHER" id="PTHR35201:SF4">
    <property type="entry name" value="BETA-PINACENE SYNTHASE-RELATED"/>
    <property type="match status" value="1"/>
</dbReference>
<keyword evidence="3 4" id="KW-0460">Magnesium</keyword>
<dbReference type="EC" id="4.2.3.-" evidence="4"/>
<accession>A0A2K0TDS8</accession>
<evidence type="ECO:0000256" key="1">
    <source>
        <dbReference type="ARBA" id="ARBA00001946"/>
    </source>
</evidence>
<dbReference type="Pfam" id="PF19086">
    <property type="entry name" value="Terpene_syn_C_2"/>
    <property type="match status" value="1"/>
</dbReference>
<reference evidence="5 6" key="1">
    <citation type="submission" date="2017-02" db="EMBL/GenBank/DDBJ databases">
        <title>Genomes of Trichoderma spp. with biocontrol activity.</title>
        <authorList>
            <person name="Gardiner D."/>
            <person name="Kazan K."/>
            <person name="Vos C."/>
            <person name="Harvey P."/>
        </authorList>
    </citation>
    <scope>NUCLEOTIDE SEQUENCE [LARGE SCALE GENOMIC DNA]</scope>
    <source>
        <strain evidence="5 6">A5MH</strain>
    </source>
</reference>
<evidence type="ECO:0000256" key="3">
    <source>
        <dbReference type="ARBA" id="ARBA00022842"/>
    </source>
</evidence>
<comment type="cofactor">
    <cofactor evidence="1 4">
        <name>Mg(2+)</name>
        <dbReference type="ChEBI" id="CHEBI:18420"/>
    </cofactor>
</comment>
<proteinExistence type="inferred from homology"/>
<dbReference type="InterPro" id="IPR034686">
    <property type="entry name" value="Terpene_cyclase-like_2"/>
</dbReference>
<protein>
    <recommendedName>
        <fullName evidence="4">Terpene synthase</fullName>
        <ecNumber evidence="4">4.2.3.-</ecNumber>
    </recommendedName>
</protein>
<dbReference type="InterPro" id="IPR008949">
    <property type="entry name" value="Isoprenoid_synthase_dom_sf"/>
</dbReference>
<dbReference type="PANTHER" id="PTHR35201">
    <property type="entry name" value="TERPENE SYNTHASE"/>
    <property type="match status" value="1"/>
</dbReference>
<evidence type="ECO:0000313" key="6">
    <source>
        <dbReference type="Proteomes" id="UP000236546"/>
    </source>
</evidence>
<evidence type="ECO:0000256" key="2">
    <source>
        <dbReference type="ARBA" id="ARBA00006333"/>
    </source>
</evidence>
<evidence type="ECO:0000256" key="4">
    <source>
        <dbReference type="RuleBase" id="RU366034"/>
    </source>
</evidence>
<dbReference type="SUPFAM" id="SSF48576">
    <property type="entry name" value="Terpenoid synthases"/>
    <property type="match status" value="1"/>
</dbReference>
<dbReference type="EMBL" id="MTYH01000037">
    <property type="protein sequence ID" value="PNP43657.1"/>
    <property type="molecule type" value="Genomic_DNA"/>
</dbReference>
<gene>
    <name evidence="5" type="ORF">TGAMA5MH_04629</name>
</gene>
<dbReference type="GO" id="GO:0008299">
    <property type="term" value="P:isoprenoid biosynthetic process"/>
    <property type="evidence" value="ECO:0007669"/>
    <property type="project" value="UniProtKB-ARBA"/>
</dbReference>
<dbReference type="GO" id="GO:0046872">
    <property type="term" value="F:metal ion binding"/>
    <property type="evidence" value="ECO:0007669"/>
    <property type="project" value="UniProtKB-KW"/>
</dbReference>
<organism evidence="5 6">
    <name type="scientific">Trichoderma gamsii</name>
    <dbReference type="NCBI Taxonomy" id="398673"/>
    <lineage>
        <taxon>Eukaryota</taxon>
        <taxon>Fungi</taxon>
        <taxon>Dikarya</taxon>
        <taxon>Ascomycota</taxon>
        <taxon>Pezizomycotina</taxon>
        <taxon>Sordariomycetes</taxon>
        <taxon>Hypocreomycetidae</taxon>
        <taxon>Hypocreales</taxon>
        <taxon>Hypocreaceae</taxon>
        <taxon>Trichoderma</taxon>
    </lineage>
</organism>
<dbReference type="GO" id="GO:0010333">
    <property type="term" value="F:terpene synthase activity"/>
    <property type="evidence" value="ECO:0007669"/>
    <property type="project" value="InterPro"/>
</dbReference>
<evidence type="ECO:0000313" key="5">
    <source>
        <dbReference type="EMBL" id="PNP43657.1"/>
    </source>
</evidence>
<dbReference type="AlphaFoldDB" id="A0A2K0TDS8"/>
<comment type="caution">
    <text evidence="5">The sequence shown here is derived from an EMBL/GenBank/DDBJ whole genome shotgun (WGS) entry which is preliminary data.</text>
</comment>
<keyword evidence="4" id="KW-0456">Lyase</keyword>
<name>A0A2K0TDS8_9HYPO</name>
<dbReference type="Gene3D" id="1.10.600.10">
    <property type="entry name" value="Farnesyl Diphosphate Synthase"/>
    <property type="match status" value="1"/>
</dbReference>
<comment type="similarity">
    <text evidence="2 4">Belongs to the terpene synthase family.</text>
</comment>
<sequence>MDPELLSVTVLLPDMFQTFLKQEALVNPYYEKVKRESEEWLSECSRMMTEAPTGVQKRFALAMQGYCQGALIQIDNHFASKTPSLEEIVLIRQRSAGCKPLYHLVEYAHGLLIPDEVFDNPIIQELECLGMDMVAISNDILSYRKEQAEGVPHNMVTVCCSNGMSQQKAFNTVGKLLEQRYKHWDEAEASVPSWGEETDAQVRRYIEGIKCVVKANLNWR</sequence>
<keyword evidence="4" id="KW-0479">Metal-binding</keyword>
<dbReference type="Proteomes" id="UP000236546">
    <property type="component" value="Unassembled WGS sequence"/>
</dbReference>